<accession>A0AAV5DIZ7</accession>
<feature type="domain" description="F-box" evidence="1">
    <location>
        <begin position="4"/>
        <end position="53"/>
    </location>
</feature>
<sequence>MAPPRSLPELMEELVEEILLRLPPDDPACIVRVSLVCKPWHRLLSGRAFLRRYRAFHGAPPLVGFLRNRDPLDSCRFPSFIPTASIPSLAHPAAAAADWSIAWAWGTSQRLVVWYPTTGDWRELPRLAISDVMSSGAVLCAIDGCDHMDCNGGPFRVVLVASSTSGQITWACSYSSETNAWSTLASLLTTSKFCYVKLMDRGAVIGDQIYFPMYKKILKYDLGKHSLSVIIDMPDDFSNNVPILMGDGSLGLAGIRSSSLRLWSRKVNTEGVEQWVQYKSINLQSTVPGIDKPGGGAEVIGFAEGVNIILLRNGFGTFVVELKSERISYQQGLVDL</sequence>
<proteinExistence type="predicted"/>
<evidence type="ECO:0000313" key="2">
    <source>
        <dbReference type="EMBL" id="GJN10411.1"/>
    </source>
</evidence>
<dbReference type="AlphaFoldDB" id="A0AAV5DIZ7"/>
<dbReference type="EMBL" id="BQKI01000017">
    <property type="protein sequence ID" value="GJN10411.1"/>
    <property type="molecule type" value="Genomic_DNA"/>
</dbReference>
<dbReference type="Pfam" id="PF00646">
    <property type="entry name" value="F-box"/>
    <property type="match status" value="1"/>
</dbReference>
<dbReference type="PROSITE" id="PS50181">
    <property type="entry name" value="FBOX"/>
    <property type="match status" value="1"/>
</dbReference>
<dbReference type="Gene3D" id="1.20.1280.50">
    <property type="match status" value="1"/>
</dbReference>
<evidence type="ECO:0000313" key="3">
    <source>
        <dbReference type="Proteomes" id="UP001054889"/>
    </source>
</evidence>
<organism evidence="2 3">
    <name type="scientific">Eleusine coracana subsp. coracana</name>
    <dbReference type="NCBI Taxonomy" id="191504"/>
    <lineage>
        <taxon>Eukaryota</taxon>
        <taxon>Viridiplantae</taxon>
        <taxon>Streptophyta</taxon>
        <taxon>Embryophyta</taxon>
        <taxon>Tracheophyta</taxon>
        <taxon>Spermatophyta</taxon>
        <taxon>Magnoliopsida</taxon>
        <taxon>Liliopsida</taxon>
        <taxon>Poales</taxon>
        <taxon>Poaceae</taxon>
        <taxon>PACMAD clade</taxon>
        <taxon>Chloridoideae</taxon>
        <taxon>Cynodonteae</taxon>
        <taxon>Eleusininae</taxon>
        <taxon>Eleusine</taxon>
    </lineage>
</organism>
<keyword evidence="3" id="KW-1185">Reference proteome</keyword>
<protein>
    <recommendedName>
        <fullName evidence="1">F-box domain-containing protein</fullName>
    </recommendedName>
</protein>
<dbReference type="InterPro" id="IPR001810">
    <property type="entry name" value="F-box_dom"/>
</dbReference>
<dbReference type="InterPro" id="IPR036047">
    <property type="entry name" value="F-box-like_dom_sf"/>
</dbReference>
<gene>
    <name evidence="2" type="primary">ga28502</name>
    <name evidence="2" type="ORF">PR202_ga28502</name>
</gene>
<name>A0AAV5DIZ7_ELECO</name>
<dbReference type="PANTHER" id="PTHR32133:SF408">
    <property type="entry name" value="OS07G0120400 PROTEIN"/>
    <property type="match status" value="1"/>
</dbReference>
<reference evidence="2" key="2">
    <citation type="submission" date="2021-12" db="EMBL/GenBank/DDBJ databases">
        <title>Resequencing data analysis of finger millet.</title>
        <authorList>
            <person name="Hatakeyama M."/>
            <person name="Aluri S."/>
            <person name="Balachadran M.T."/>
            <person name="Sivarajan S.R."/>
            <person name="Poveda L."/>
            <person name="Shimizu-Inatsugi R."/>
            <person name="Schlapbach R."/>
            <person name="Sreeman S.M."/>
            <person name="Shimizu K.K."/>
        </authorList>
    </citation>
    <scope>NUCLEOTIDE SEQUENCE</scope>
</reference>
<dbReference type="Proteomes" id="UP001054889">
    <property type="component" value="Unassembled WGS sequence"/>
</dbReference>
<reference evidence="2" key="1">
    <citation type="journal article" date="2018" name="DNA Res.">
        <title>Multiple hybrid de novo genome assembly of finger millet, an orphan allotetraploid crop.</title>
        <authorList>
            <person name="Hatakeyama M."/>
            <person name="Aluri S."/>
            <person name="Balachadran M.T."/>
            <person name="Sivarajan S.R."/>
            <person name="Patrignani A."/>
            <person name="Gruter S."/>
            <person name="Poveda L."/>
            <person name="Shimizu-Inatsugi R."/>
            <person name="Baeten J."/>
            <person name="Francoijs K.J."/>
            <person name="Nataraja K.N."/>
            <person name="Reddy Y.A.N."/>
            <person name="Phadnis S."/>
            <person name="Ravikumar R.L."/>
            <person name="Schlapbach R."/>
            <person name="Sreeman S.M."/>
            <person name="Shimizu K.K."/>
        </authorList>
    </citation>
    <scope>NUCLEOTIDE SEQUENCE</scope>
</reference>
<evidence type="ECO:0000259" key="1">
    <source>
        <dbReference type="PROSITE" id="PS50181"/>
    </source>
</evidence>
<dbReference type="PANTHER" id="PTHR32133">
    <property type="entry name" value="OS07G0120400 PROTEIN"/>
    <property type="match status" value="1"/>
</dbReference>
<comment type="caution">
    <text evidence="2">The sequence shown here is derived from an EMBL/GenBank/DDBJ whole genome shotgun (WGS) entry which is preliminary data.</text>
</comment>
<dbReference type="SUPFAM" id="SSF81383">
    <property type="entry name" value="F-box domain"/>
    <property type="match status" value="1"/>
</dbReference>